<dbReference type="CDD" id="cd00051">
    <property type="entry name" value="EFh"/>
    <property type="match status" value="1"/>
</dbReference>
<gene>
    <name evidence="4" type="ORF">RFI_00254</name>
</gene>
<dbReference type="InterPro" id="IPR011992">
    <property type="entry name" value="EF-hand-dom_pair"/>
</dbReference>
<reference evidence="4 5" key="1">
    <citation type="journal article" date="2013" name="Curr. Biol.">
        <title>The Genome of the Foraminiferan Reticulomyxa filosa.</title>
        <authorList>
            <person name="Glockner G."/>
            <person name="Hulsmann N."/>
            <person name="Schleicher M."/>
            <person name="Noegel A.A."/>
            <person name="Eichinger L."/>
            <person name="Gallinger C."/>
            <person name="Pawlowski J."/>
            <person name="Sierra R."/>
            <person name="Euteneuer U."/>
            <person name="Pillet L."/>
            <person name="Moustafa A."/>
            <person name="Platzer M."/>
            <person name="Groth M."/>
            <person name="Szafranski K."/>
            <person name="Schliwa M."/>
        </authorList>
    </citation>
    <scope>NUCLEOTIDE SEQUENCE [LARGE SCALE GENOMIC DNA]</scope>
</reference>
<organism evidence="4 5">
    <name type="scientific">Reticulomyxa filosa</name>
    <dbReference type="NCBI Taxonomy" id="46433"/>
    <lineage>
        <taxon>Eukaryota</taxon>
        <taxon>Sar</taxon>
        <taxon>Rhizaria</taxon>
        <taxon>Retaria</taxon>
        <taxon>Foraminifera</taxon>
        <taxon>Monothalamids</taxon>
        <taxon>Reticulomyxidae</taxon>
        <taxon>Reticulomyxa</taxon>
    </lineage>
</organism>
<evidence type="ECO:0000313" key="4">
    <source>
        <dbReference type="EMBL" id="ETO36810.1"/>
    </source>
</evidence>
<dbReference type="InterPro" id="IPR002048">
    <property type="entry name" value="EF_hand_dom"/>
</dbReference>
<evidence type="ECO:0000256" key="1">
    <source>
        <dbReference type="ARBA" id="ARBA00022837"/>
    </source>
</evidence>
<feature type="domain" description="EF-hand" evidence="3">
    <location>
        <begin position="200"/>
        <end position="235"/>
    </location>
</feature>
<sequence length="277" mass="32400">MRIRKKSSETTNEKANEKKKEKELKKGPPESPLLEADENGKNKDGRKLHKITGEYDAQENEPNITLVVSQMTRDGVDANDIRRFAQALRAQEYYSHMFTSRSRSASHSQRSFSGNGKKKKTYKKCLFFFEIFRKIFSLKPNEFFFDPSQMVPSDGTMIFHQTSSIPDMRKLIEASNNSLASMDSQNSFEEFFRVNLDERTPSVVMKSVFNFYDDDKDGVLSSKNFKRLLFKMGVRESDLRHFMMLLADKDENNQISWNDFHAWVKKDQGIFFFSFFQ</sequence>
<comment type="caution">
    <text evidence="4">The sequence shown here is derived from an EMBL/GenBank/DDBJ whole genome shotgun (WGS) entry which is preliminary data.</text>
</comment>
<dbReference type="InterPro" id="IPR018247">
    <property type="entry name" value="EF_Hand_1_Ca_BS"/>
</dbReference>
<name>X6PE75_RETFI</name>
<dbReference type="OrthoDB" id="26525at2759"/>
<dbReference type="SUPFAM" id="SSF47473">
    <property type="entry name" value="EF-hand"/>
    <property type="match status" value="1"/>
</dbReference>
<keyword evidence="1" id="KW-0106">Calcium</keyword>
<proteinExistence type="predicted"/>
<dbReference type="GO" id="GO:0005509">
    <property type="term" value="F:calcium ion binding"/>
    <property type="evidence" value="ECO:0007669"/>
    <property type="project" value="InterPro"/>
</dbReference>
<evidence type="ECO:0000256" key="2">
    <source>
        <dbReference type="SAM" id="MobiDB-lite"/>
    </source>
</evidence>
<dbReference type="AlphaFoldDB" id="X6PE75"/>
<dbReference type="EMBL" id="ASPP01000268">
    <property type="protein sequence ID" value="ETO36810.1"/>
    <property type="molecule type" value="Genomic_DNA"/>
</dbReference>
<dbReference type="PROSITE" id="PS50222">
    <property type="entry name" value="EF_HAND_2"/>
    <property type="match status" value="1"/>
</dbReference>
<dbReference type="PROSITE" id="PS00018">
    <property type="entry name" value="EF_HAND_1"/>
    <property type="match status" value="1"/>
</dbReference>
<dbReference type="Gene3D" id="1.10.238.10">
    <property type="entry name" value="EF-hand"/>
    <property type="match status" value="1"/>
</dbReference>
<protein>
    <recommendedName>
        <fullName evidence="3">EF-hand domain-containing protein</fullName>
    </recommendedName>
</protein>
<accession>X6PE75</accession>
<dbReference type="Proteomes" id="UP000023152">
    <property type="component" value="Unassembled WGS sequence"/>
</dbReference>
<keyword evidence="5" id="KW-1185">Reference proteome</keyword>
<feature type="region of interest" description="Disordered" evidence="2">
    <location>
        <begin position="1"/>
        <end position="46"/>
    </location>
</feature>
<evidence type="ECO:0000259" key="3">
    <source>
        <dbReference type="PROSITE" id="PS50222"/>
    </source>
</evidence>
<evidence type="ECO:0000313" key="5">
    <source>
        <dbReference type="Proteomes" id="UP000023152"/>
    </source>
</evidence>
<feature type="compositionally biased region" description="Basic and acidic residues" evidence="2">
    <location>
        <begin position="1"/>
        <end position="28"/>
    </location>
</feature>